<evidence type="ECO:0000313" key="4">
    <source>
        <dbReference type="RefSeq" id="XP_026271539.1"/>
    </source>
</evidence>
<dbReference type="GeneID" id="113201825"/>
<evidence type="ECO:0000256" key="1">
    <source>
        <dbReference type="SAM" id="MobiDB-lite"/>
    </source>
</evidence>
<dbReference type="InterPro" id="IPR022048">
    <property type="entry name" value="Envelope_fusion-like"/>
</dbReference>
<name>A0A6J1RR14_FRAOC</name>
<dbReference type="Proteomes" id="UP000504606">
    <property type="component" value="Unplaced"/>
</dbReference>
<organism evidence="3 4">
    <name type="scientific">Frankliniella occidentalis</name>
    <name type="common">Western flower thrips</name>
    <name type="synonym">Euthrips occidentalis</name>
    <dbReference type="NCBI Taxonomy" id="133901"/>
    <lineage>
        <taxon>Eukaryota</taxon>
        <taxon>Metazoa</taxon>
        <taxon>Ecdysozoa</taxon>
        <taxon>Arthropoda</taxon>
        <taxon>Hexapoda</taxon>
        <taxon>Insecta</taxon>
        <taxon>Pterygota</taxon>
        <taxon>Neoptera</taxon>
        <taxon>Paraneoptera</taxon>
        <taxon>Thysanoptera</taxon>
        <taxon>Terebrantia</taxon>
        <taxon>Thripoidea</taxon>
        <taxon>Thripidae</taxon>
        <taxon>Frankliniella</taxon>
    </lineage>
</organism>
<feature type="compositionally biased region" description="Pro residues" evidence="1">
    <location>
        <begin position="357"/>
        <end position="373"/>
    </location>
</feature>
<dbReference type="KEGG" id="foc:113201825"/>
<dbReference type="RefSeq" id="XP_026271539.1">
    <property type="nucleotide sequence ID" value="XM_026415754.2"/>
</dbReference>
<evidence type="ECO:0000256" key="2">
    <source>
        <dbReference type="SAM" id="SignalP"/>
    </source>
</evidence>
<keyword evidence="2" id="KW-0732">Signal</keyword>
<feature type="compositionally biased region" description="Low complexity" evidence="1">
    <location>
        <begin position="374"/>
        <end position="384"/>
    </location>
</feature>
<feature type="region of interest" description="Disordered" evidence="1">
    <location>
        <begin position="282"/>
        <end position="320"/>
    </location>
</feature>
<dbReference type="OrthoDB" id="7491904at2759"/>
<accession>A0A6J1RR14</accession>
<protein>
    <submittedName>
        <fullName evidence="4">Uncharacterized protein LOC113201825</fullName>
    </submittedName>
</protein>
<feature type="signal peptide" evidence="2">
    <location>
        <begin position="1"/>
        <end position="19"/>
    </location>
</feature>
<dbReference type="AlphaFoldDB" id="A0A6J1RR14"/>
<proteinExistence type="predicted"/>
<reference evidence="4" key="1">
    <citation type="submission" date="2025-08" db="UniProtKB">
        <authorList>
            <consortium name="RefSeq"/>
        </authorList>
    </citation>
    <scope>IDENTIFICATION</scope>
    <source>
        <tissue evidence="4">Whole organism</tissue>
    </source>
</reference>
<feature type="compositionally biased region" description="Polar residues" evidence="1">
    <location>
        <begin position="286"/>
        <end position="297"/>
    </location>
</feature>
<sequence length="732" mass="79859">MTSYWALLLLGCAVQLALAARRGPPHIMGHNEVYTKASIEAAGQLNSGAIFVKEGDFFLSVSEWVLLLPMKRVDGYVAHLLGLENNLKALLQLASASEQIKHEVTGILVESAGIKKEIENFQLSVPVASTTTTTTTTPSSIPAQPAAGRRRRRSASPQHPLSAFSPSDRRGMPASPHPGSTIVGVDNVVAQGCSPDGPVQVCPLNVLQAPVFAPSSASHINLQIIRWLKVFYRRAERMMMADLQNGTRFYQPYELFPAPPRKGAQGISPNLPYMADTPVDAPTGSLYGTPTPTSSSIFVDPYDESPKPVEGDKPPPLFVDPYTRRRKRYIPSVIYYSPEPQVVANMDPDFDFEEEAPPPPSRPSPRRPAPTPSVPSSTSPSGSPNAVRPALGSASRGWDSVPTLESSGTRFNTIDSHIIPDLSQPSSWRQASRPIGHWDGMLQPLGAEFYVGQAAGDGNSTRPHRRTRRGLVNAVGRLESFLFGTMSDSDRSRLDNKMAAMGNQVGLLARISDEFASKLTVTLKTMKDHDAQIKKLTELALVRFDRMSTDATLSSALRNTHAAIASIREEVLAFVGAWEVAAMDGGLSSSFIEPHRLLDILLALTEELKPLGLQLPIPPSLANIHVFYGVIIVQPLLRNDRLTLFLHVPLVQADRKFALYKSHPWPYPIPNSTHHDVFAFFKPETEYIAVNGALTTHLLMTEADVAKCRASEIRVCHPTVALHQGTDTCSKG</sequence>
<keyword evidence="3" id="KW-1185">Reference proteome</keyword>
<gene>
    <name evidence="4" type="primary">LOC113201825</name>
</gene>
<feature type="compositionally biased region" description="Low complexity" evidence="1">
    <location>
        <begin position="130"/>
        <end position="147"/>
    </location>
</feature>
<dbReference type="Pfam" id="PF12259">
    <property type="entry name" value="Baculo_F"/>
    <property type="match status" value="1"/>
</dbReference>
<feature type="region of interest" description="Disordered" evidence="1">
    <location>
        <begin position="129"/>
        <end position="181"/>
    </location>
</feature>
<feature type="chain" id="PRO_5026981918" evidence="2">
    <location>
        <begin position="20"/>
        <end position="732"/>
    </location>
</feature>
<evidence type="ECO:0000313" key="3">
    <source>
        <dbReference type="Proteomes" id="UP000504606"/>
    </source>
</evidence>
<feature type="compositionally biased region" description="Basic and acidic residues" evidence="1">
    <location>
        <begin position="304"/>
        <end position="313"/>
    </location>
</feature>
<feature type="region of interest" description="Disordered" evidence="1">
    <location>
        <begin position="349"/>
        <end position="404"/>
    </location>
</feature>